<dbReference type="Pfam" id="PF05368">
    <property type="entry name" value="NmrA"/>
    <property type="match status" value="1"/>
</dbReference>
<dbReference type="Proteomes" id="UP000236594">
    <property type="component" value="Unassembled WGS sequence"/>
</dbReference>
<reference evidence="2 3" key="1">
    <citation type="submission" date="2018-04" db="EMBL/GenBank/DDBJ databases">
        <title>Draft Genome Sequence of Phosphate-Solubilizing Chryseobacterium sp. ISE14 that is a Biocontrol and Plant Growth-Promoting Rhizobacterium Isolated from Cucumber.</title>
        <authorList>
            <person name="Jeong J.-J."/>
            <person name="Sang M.K."/>
            <person name="Choi I.-G."/>
            <person name="Kim K.D."/>
        </authorList>
    </citation>
    <scope>NUCLEOTIDE SEQUENCE [LARGE SCALE GENOMIC DNA]</scope>
    <source>
        <strain evidence="2 3">ISE14</strain>
    </source>
</reference>
<dbReference type="AlphaFoldDB" id="A0A316XE83"/>
<dbReference type="RefSeq" id="WP_103249984.1">
    <property type="nucleotide sequence ID" value="NZ_PPED02000001.1"/>
</dbReference>
<keyword evidence="3" id="KW-1185">Reference proteome</keyword>
<dbReference type="SUPFAM" id="SSF51735">
    <property type="entry name" value="NAD(P)-binding Rossmann-fold domains"/>
    <property type="match status" value="1"/>
</dbReference>
<dbReference type="PANTHER" id="PTHR43162:SF1">
    <property type="entry name" value="PRESTALK A DIFFERENTIATION PROTEIN A"/>
    <property type="match status" value="1"/>
</dbReference>
<dbReference type="PANTHER" id="PTHR43162">
    <property type="match status" value="1"/>
</dbReference>
<proteinExistence type="predicted"/>
<dbReference type="EMBL" id="PPED02000001">
    <property type="protein sequence ID" value="PWN72192.1"/>
    <property type="molecule type" value="Genomic_DNA"/>
</dbReference>
<evidence type="ECO:0000313" key="2">
    <source>
        <dbReference type="EMBL" id="PWN72192.1"/>
    </source>
</evidence>
<evidence type="ECO:0000313" key="3">
    <source>
        <dbReference type="Proteomes" id="UP000236594"/>
    </source>
</evidence>
<dbReference type="OrthoDB" id="2149806at2"/>
<dbReference type="Gene3D" id="3.90.25.10">
    <property type="entry name" value="UDP-galactose 4-epimerase, domain 1"/>
    <property type="match status" value="1"/>
</dbReference>
<comment type="caution">
    <text evidence="2">The sequence shown here is derived from an EMBL/GenBank/DDBJ whole genome shotgun (WGS) entry which is preliminary data.</text>
</comment>
<accession>A0A316XE83</accession>
<sequence length="305" mass="33734">MNIVLTGSIGNIGRPLTEQLVHSGHSVTVISSTNERIKKIEALGAKAAIGSMFDVDFLVQSFKGADIVYLMETMEAAGDMFDKGVDFIESIREIGRNYKTAIEESGVKKVIHLSSIGAHTDHGTGIIVFHHHVENILNQLPGDVSIKFIRPVGIYFNMFSFINTIKSTGSIISNYGGDQKEPWVSPLDIAEVIAEEVEKPFEGRTARYVASDEISPNEIAKALGEAIGKPELQWNVISDRELLERWLKIGFNEQVAKGFVETQAAQGNGTLYEDYYKHRPLLGKIKLQDFAKDFAAAYQNEESVV</sequence>
<protein>
    <submittedName>
        <fullName evidence="2">NAD-dependent dehydratase</fullName>
    </submittedName>
</protein>
<dbReference type="InterPro" id="IPR051604">
    <property type="entry name" value="Ergot_Alk_Oxidoreductase"/>
</dbReference>
<dbReference type="InterPro" id="IPR036291">
    <property type="entry name" value="NAD(P)-bd_dom_sf"/>
</dbReference>
<gene>
    <name evidence="2" type="ORF">C1631_006225</name>
</gene>
<dbReference type="InterPro" id="IPR008030">
    <property type="entry name" value="NmrA-like"/>
</dbReference>
<evidence type="ECO:0000259" key="1">
    <source>
        <dbReference type="Pfam" id="PF05368"/>
    </source>
</evidence>
<name>A0A316XE83_9FLAO</name>
<dbReference type="Gene3D" id="3.40.50.720">
    <property type="entry name" value="NAD(P)-binding Rossmann-like Domain"/>
    <property type="match status" value="1"/>
</dbReference>
<feature type="domain" description="NmrA-like" evidence="1">
    <location>
        <begin position="3"/>
        <end position="273"/>
    </location>
</feature>
<organism evidence="2 3">
    <name type="scientific">Chryseobacterium phosphatilyticum</name>
    <dbReference type="NCBI Taxonomy" id="475075"/>
    <lineage>
        <taxon>Bacteria</taxon>
        <taxon>Pseudomonadati</taxon>
        <taxon>Bacteroidota</taxon>
        <taxon>Flavobacteriia</taxon>
        <taxon>Flavobacteriales</taxon>
        <taxon>Weeksellaceae</taxon>
        <taxon>Chryseobacterium group</taxon>
        <taxon>Chryseobacterium</taxon>
    </lineage>
</organism>